<gene>
    <name evidence="4" type="ORF">FPZ45_12905</name>
</gene>
<evidence type="ECO:0000313" key="5">
    <source>
        <dbReference type="Proteomes" id="UP000316330"/>
    </source>
</evidence>
<evidence type="ECO:0000256" key="1">
    <source>
        <dbReference type="ARBA" id="ARBA00022801"/>
    </source>
</evidence>
<accession>A0A559JIY3</accession>
<dbReference type="OrthoDB" id="2698423at2"/>
<reference evidence="4 5" key="1">
    <citation type="submission" date="2019-07" db="EMBL/GenBank/DDBJ databases">
        <authorList>
            <person name="Kim J."/>
        </authorList>
    </citation>
    <scope>NUCLEOTIDE SEQUENCE [LARGE SCALE GENOMIC DNA]</scope>
    <source>
        <strain evidence="4 5">G13</strain>
    </source>
</reference>
<keyword evidence="1 4" id="KW-0378">Hydrolase</keyword>
<sequence>MLLDKHRAERGQSALNRIVVLYDPTFPYQGDAINEASLNKLKQETNLVNVDALDEALAALEGGCFVNLHAPYFPKNSWNTILRYLERGGSLLNAGGAPFRIPVYRENGRWKREHEQTSYHQHLHIHEAMSVQPDPFDHFTASTDLPVCSPYIGGLTIEPTFSFVLHVTKETSLPHEMGSLGPMNAHIHPLVTAISKDGREVGAPVVLIENMRGLYAGARWMFVNQPLRESFWNAGGGQAILDWAEYCSRGVTEIWLKPGYASYDPGDRAKFKIQWQALGRNPLSGKDYANKEWTLKLTFGKDQNGEPLAEWTQTNVLASSSEQQSIPINVPLPLDAGQYTMRADLVSSTGECKTIRQGVWCWDEHMLQEGEPLTCDRDYFFKNGRPFPLVGMTYMTSDVARNFIFLPNVAVWDRDMAAMKRAGINYIRTGIWTGYRQVMLIDGHPSEEVLRAIDAFVMTAKKHELELTFCFFSFAPELWEGLNPYLDPRSIEAQKRFIASIVSRHTHTSNVHWDLINEPSLFDPARVFSKGPRSSHDPYEKAAYIEWLKIHHGSIRELQERWGMTTVNLPSFDSVSPPEPDEINSDIQDMRSGKKGTRWLDYSLFSMDMLNRWANEMNQTIRSIAPNQLITIGQDEGLNAQRPSPFFYEKTMDYTTNHSWWLMDQLAWDGIFAKTPFKPNVIQETGIMYVETPDGMAKRSEEELRNILERKYAYAFSTGGAGAVQWLWNTNYFMDNVNESNIGALRADGTEKPEANVSYDFGRFMGEIRDLFVGRELEDVVMIFPYSNDLSNRRFAVEATGRATRVLAYDMNVHFRALGEYHLEALDEQPAKLIIVPSPHNFSDEAMNQLIDHVAKHETTLLFTGPISLDEYWHKAERFSDALGERVLTNVLREEMFVLDGNNIPLSYGARKIAELAKEVVVETDGKPAKPISSLEEVKLGKGRLLWCGLPVEVNDRVDSIAALYRHAILQAGVTPELIWEQCGDCPGVYGRKLSFKNGDLFIFISEFGADVDIRITNPTTNLAYSFTLESERTVMFATDRDGKLQAVYRPSEVNITMHS</sequence>
<dbReference type="Proteomes" id="UP000316330">
    <property type="component" value="Unassembled WGS sequence"/>
</dbReference>
<dbReference type="Pfam" id="PF02449">
    <property type="entry name" value="Glyco_hydro_42"/>
    <property type="match status" value="1"/>
</dbReference>
<name>A0A559JIY3_9BACL</name>
<proteinExistence type="predicted"/>
<dbReference type="SUPFAM" id="SSF51445">
    <property type="entry name" value="(Trans)glycosidases"/>
    <property type="match status" value="1"/>
</dbReference>
<comment type="caution">
    <text evidence="4">The sequence shown here is derived from an EMBL/GenBank/DDBJ whole genome shotgun (WGS) entry which is preliminary data.</text>
</comment>
<dbReference type="InterPro" id="IPR017853">
    <property type="entry name" value="GH"/>
</dbReference>
<dbReference type="GO" id="GO:0004565">
    <property type="term" value="F:beta-galactosidase activity"/>
    <property type="evidence" value="ECO:0007669"/>
    <property type="project" value="InterPro"/>
</dbReference>
<dbReference type="InterPro" id="IPR013529">
    <property type="entry name" value="Glyco_hydro_42_N"/>
</dbReference>
<protein>
    <submittedName>
        <fullName evidence="4">Glycoside hydrolase</fullName>
    </submittedName>
</protein>
<keyword evidence="2" id="KW-0326">Glycosidase</keyword>
<dbReference type="GO" id="GO:0009341">
    <property type="term" value="C:beta-galactosidase complex"/>
    <property type="evidence" value="ECO:0007669"/>
    <property type="project" value="InterPro"/>
</dbReference>
<dbReference type="Gene3D" id="3.20.20.80">
    <property type="entry name" value="Glycosidases"/>
    <property type="match status" value="1"/>
</dbReference>
<dbReference type="GO" id="GO:0005975">
    <property type="term" value="P:carbohydrate metabolic process"/>
    <property type="evidence" value="ECO:0007669"/>
    <property type="project" value="InterPro"/>
</dbReference>
<evidence type="ECO:0000256" key="2">
    <source>
        <dbReference type="ARBA" id="ARBA00023295"/>
    </source>
</evidence>
<feature type="domain" description="Glycoside hydrolase family 42 N-terminal" evidence="3">
    <location>
        <begin position="535"/>
        <end position="662"/>
    </location>
</feature>
<dbReference type="EMBL" id="VNJJ01000006">
    <property type="protein sequence ID" value="TVX99837.1"/>
    <property type="molecule type" value="Genomic_DNA"/>
</dbReference>
<organism evidence="4 5">
    <name type="scientific">Cohnella terricola</name>
    <dbReference type="NCBI Taxonomy" id="1289167"/>
    <lineage>
        <taxon>Bacteria</taxon>
        <taxon>Bacillati</taxon>
        <taxon>Bacillota</taxon>
        <taxon>Bacilli</taxon>
        <taxon>Bacillales</taxon>
        <taxon>Paenibacillaceae</taxon>
        <taxon>Cohnella</taxon>
    </lineage>
</organism>
<evidence type="ECO:0000259" key="3">
    <source>
        <dbReference type="Pfam" id="PF02449"/>
    </source>
</evidence>
<keyword evidence="5" id="KW-1185">Reference proteome</keyword>
<dbReference type="AlphaFoldDB" id="A0A559JIY3"/>
<evidence type="ECO:0000313" key="4">
    <source>
        <dbReference type="EMBL" id="TVX99837.1"/>
    </source>
</evidence>